<feature type="domain" description="Thioesterase" evidence="3">
    <location>
        <begin position="51"/>
        <end position="125"/>
    </location>
</feature>
<dbReference type="PANTHER" id="PTHR21660:SF1">
    <property type="entry name" value="ACYL-COENZYME A THIOESTERASE 13"/>
    <property type="match status" value="1"/>
</dbReference>
<evidence type="ECO:0000313" key="4">
    <source>
        <dbReference type="EMBL" id="CAL5133545.1"/>
    </source>
</evidence>
<dbReference type="Proteomes" id="UP001497525">
    <property type="component" value="Unassembled WGS sequence"/>
</dbReference>
<comment type="caution">
    <text evidence="4">The sequence shown here is derived from an EMBL/GenBank/DDBJ whole genome shotgun (WGS) entry which is preliminary data.</text>
</comment>
<accession>A0AAV2TAW9</accession>
<protein>
    <recommendedName>
        <fullName evidence="3">Thioesterase domain-containing protein</fullName>
    </recommendedName>
</protein>
<proteinExistence type="inferred from homology"/>
<dbReference type="EMBL" id="CAXLJL010000156">
    <property type="protein sequence ID" value="CAL5133545.1"/>
    <property type="molecule type" value="Genomic_DNA"/>
</dbReference>
<dbReference type="GO" id="GO:0047617">
    <property type="term" value="F:fatty acyl-CoA hydrolase activity"/>
    <property type="evidence" value="ECO:0007669"/>
    <property type="project" value="InterPro"/>
</dbReference>
<dbReference type="Pfam" id="PF03061">
    <property type="entry name" value="4HBT"/>
    <property type="match status" value="1"/>
</dbReference>
<gene>
    <name evidence="4" type="ORF">CDAUBV1_LOCUS6816</name>
</gene>
<dbReference type="SUPFAM" id="SSF54637">
    <property type="entry name" value="Thioesterase/thiol ester dehydrase-isomerase"/>
    <property type="match status" value="1"/>
</dbReference>
<comment type="similarity">
    <text evidence="1">Belongs to the thioesterase PaaI family.</text>
</comment>
<reference evidence="4" key="1">
    <citation type="submission" date="2024-06" db="EMBL/GenBank/DDBJ databases">
        <authorList>
            <person name="Liu X."/>
            <person name="Lenzi L."/>
            <person name="Haldenby T S."/>
            <person name="Uol C."/>
        </authorList>
    </citation>
    <scope>NUCLEOTIDE SEQUENCE</scope>
</reference>
<evidence type="ECO:0000256" key="2">
    <source>
        <dbReference type="ARBA" id="ARBA00022801"/>
    </source>
</evidence>
<dbReference type="CDD" id="cd03443">
    <property type="entry name" value="PaaI_thioesterase"/>
    <property type="match status" value="1"/>
</dbReference>
<dbReference type="PANTHER" id="PTHR21660">
    <property type="entry name" value="THIOESTERASE SUPERFAMILY MEMBER-RELATED"/>
    <property type="match status" value="1"/>
</dbReference>
<evidence type="ECO:0000313" key="5">
    <source>
        <dbReference type="Proteomes" id="UP001497525"/>
    </source>
</evidence>
<dbReference type="AlphaFoldDB" id="A0AAV2TAW9"/>
<dbReference type="InterPro" id="IPR006683">
    <property type="entry name" value="Thioestr_dom"/>
</dbReference>
<dbReference type="Gene3D" id="3.10.129.10">
    <property type="entry name" value="Hotdog Thioesterase"/>
    <property type="match status" value="1"/>
</dbReference>
<evidence type="ECO:0000259" key="3">
    <source>
        <dbReference type="Pfam" id="PF03061"/>
    </source>
</evidence>
<name>A0AAV2TAW9_CALDB</name>
<evidence type="ECO:0000256" key="1">
    <source>
        <dbReference type="ARBA" id="ARBA00008324"/>
    </source>
</evidence>
<organism evidence="4 5">
    <name type="scientific">Calicophoron daubneyi</name>
    <name type="common">Rumen fluke</name>
    <name type="synonym">Paramphistomum daubneyi</name>
    <dbReference type="NCBI Taxonomy" id="300641"/>
    <lineage>
        <taxon>Eukaryota</taxon>
        <taxon>Metazoa</taxon>
        <taxon>Spiralia</taxon>
        <taxon>Lophotrochozoa</taxon>
        <taxon>Platyhelminthes</taxon>
        <taxon>Trematoda</taxon>
        <taxon>Digenea</taxon>
        <taxon>Plagiorchiida</taxon>
        <taxon>Pronocephalata</taxon>
        <taxon>Paramphistomoidea</taxon>
        <taxon>Paramphistomidae</taxon>
        <taxon>Calicophoron</taxon>
    </lineage>
</organism>
<dbReference type="InterPro" id="IPR039298">
    <property type="entry name" value="ACOT13"/>
</dbReference>
<sequence length="139" mass="15525">MSITQTARIFKLLCGDLSFNRMCNIVQVVSATDKCLSCRFQVKPSEGNSLGSLHGGFIATATDIISSVDLMRLGHPKHFVKFIPPSRYLRPAAFESWIQVDSYVLYKGNRLAFCDVIFTDESSGKIMARGSHTKFILKE</sequence>
<keyword evidence="2" id="KW-0378">Hydrolase</keyword>
<dbReference type="InterPro" id="IPR029069">
    <property type="entry name" value="HotDog_dom_sf"/>
</dbReference>